<gene>
    <name evidence="3" type="ORF">URODEC1_LOCUS37998</name>
</gene>
<evidence type="ECO:0000313" key="3">
    <source>
        <dbReference type="EMBL" id="CAL4949593.1"/>
    </source>
</evidence>
<evidence type="ECO:0000313" key="4">
    <source>
        <dbReference type="Proteomes" id="UP001497457"/>
    </source>
</evidence>
<feature type="compositionally biased region" description="Polar residues" evidence="1">
    <location>
        <begin position="1"/>
        <end position="11"/>
    </location>
</feature>
<feature type="transmembrane region" description="Helical" evidence="2">
    <location>
        <begin position="144"/>
        <end position="166"/>
    </location>
</feature>
<dbReference type="EMBL" id="OZ075127">
    <property type="protein sequence ID" value="CAL4949593.1"/>
    <property type="molecule type" value="Genomic_DNA"/>
</dbReference>
<evidence type="ECO:0000256" key="2">
    <source>
        <dbReference type="SAM" id="Phobius"/>
    </source>
</evidence>
<keyword evidence="2" id="KW-1133">Transmembrane helix</keyword>
<name>A0ABC8YUR0_9POAL</name>
<evidence type="ECO:0000256" key="1">
    <source>
        <dbReference type="SAM" id="MobiDB-lite"/>
    </source>
</evidence>
<keyword evidence="4" id="KW-1185">Reference proteome</keyword>
<keyword evidence="2" id="KW-0472">Membrane</keyword>
<feature type="transmembrane region" description="Helical" evidence="2">
    <location>
        <begin position="172"/>
        <end position="193"/>
    </location>
</feature>
<keyword evidence="2" id="KW-0812">Transmembrane</keyword>
<reference evidence="3 4" key="2">
    <citation type="submission" date="2024-10" db="EMBL/GenBank/DDBJ databases">
        <authorList>
            <person name="Ryan C."/>
        </authorList>
    </citation>
    <scope>NUCLEOTIDE SEQUENCE [LARGE SCALE GENOMIC DNA]</scope>
</reference>
<accession>A0ABC8YUR0</accession>
<proteinExistence type="predicted"/>
<reference evidence="4" key="1">
    <citation type="submission" date="2024-06" db="EMBL/GenBank/DDBJ databases">
        <authorList>
            <person name="Ryan C."/>
        </authorList>
    </citation>
    <scope>NUCLEOTIDE SEQUENCE [LARGE SCALE GENOMIC DNA]</scope>
</reference>
<sequence>MGMDEQTSLRKQQCGRKSSIAPPPENGPKQFTFRIRRRRLTFRGSPSLLVSDHVGVWSVAHGRYIRRTRRHRYLELRQELDTDPFYETYKKLVREHGMHGWPEFRPVAGEAAALRQRLADMYWDARTVKVYRERRRRARAARHAKLAALAAVVMAVLAFVLVRVLLLGRYGGWANFCMGSAYLAAVYLVDTAWHANATDRSHV</sequence>
<dbReference type="Proteomes" id="UP001497457">
    <property type="component" value="Chromosome 17b"/>
</dbReference>
<dbReference type="AlphaFoldDB" id="A0ABC8YUR0"/>
<feature type="region of interest" description="Disordered" evidence="1">
    <location>
        <begin position="1"/>
        <end position="30"/>
    </location>
</feature>
<protein>
    <submittedName>
        <fullName evidence="3">Uncharacterized protein</fullName>
    </submittedName>
</protein>
<organism evidence="3 4">
    <name type="scientific">Urochloa decumbens</name>
    <dbReference type="NCBI Taxonomy" id="240449"/>
    <lineage>
        <taxon>Eukaryota</taxon>
        <taxon>Viridiplantae</taxon>
        <taxon>Streptophyta</taxon>
        <taxon>Embryophyta</taxon>
        <taxon>Tracheophyta</taxon>
        <taxon>Spermatophyta</taxon>
        <taxon>Magnoliopsida</taxon>
        <taxon>Liliopsida</taxon>
        <taxon>Poales</taxon>
        <taxon>Poaceae</taxon>
        <taxon>PACMAD clade</taxon>
        <taxon>Panicoideae</taxon>
        <taxon>Panicodae</taxon>
        <taxon>Paniceae</taxon>
        <taxon>Melinidinae</taxon>
        <taxon>Urochloa</taxon>
    </lineage>
</organism>